<dbReference type="EMBL" id="JAESVN010000017">
    <property type="protein sequence ID" value="MBL4919305.1"/>
    <property type="molecule type" value="Genomic_DNA"/>
</dbReference>
<dbReference type="AlphaFoldDB" id="A0A8K0Y1H1"/>
<evidence type="ECO:0000256" key="1">
    <source>
        <dbReference type="SAM" id="Phobius"/>
    </source>
</evidence>
<protein>
    <submittedName>
        <fullName evidence="2">Uncharacterized protein</fullName>
    </submittedName>
</protein>
<gene>
    <name evidence="2" type="ORF">JL811_18995</name>
</gene>
<name>A0A8K0Y1H1_9RHOB</name>
<evidence type="ECO:0000313" key="3">
    <source>
        <dbReference type="Proteomes" id="UP000648908"/>
    </source>
</evidence>
<keyword evidence="1" id="KW-1133">Transmembrane helix</keyword>
<comment type="caution">
    <text evidence="2">The sequence shown here is derived from an EMBL/GenBank/DDBJ whole genome shotgun (WGS) entry which is preliminary data.</text>
</comment>
<accession>A0A8K0Y1H1</accession>
<sequence>MRISEQSDGSPLPEGRKAQVAAFVQRHFTWPGSLRLHGAAFGLDLLRAPANVLLSPLLFLTRMLAWLCRRIGLVALSGWLMRRRLLLRTAVSARVEILILRELLAVPLPPDAAGLDQAALGRALLAAPPLREPIRQRGSPAAAQAMSDRILDAIAEYSGTRAAMAEFTTALVMLALGAAVFQSLTPGAMSMAPGLAGQIAQRAAIAEFPLGPMLGAGWYSVFPIGPSPRLIALTMAGLVLFGAVVASFAGMIADPVQVRLGIHQRRLNRLMAAVDAEIGHQPEQPFVTREHVLVRVFDLWDAALSLFRAFRG</sequence>
<organism evidence="2 3">
    <name type="scientific">Szabonella alba</name>
    <dbReference type="NCBI Taxonomy" id="2804194"/>
    <lineage>
        <taxon>Bacteria</taxon>
        <taxon>Pseudomonadati</taxon>
        <taxon>Pseudomonadota</taxon>
        <taxon>Alphaproteobacteria</taxon>
        <taxon>Rhodobacterales</taxon>
        <taxon>Paracoccaceae</taxon>
        <taxon>Szabonella</taxon>
    </lineage>
</organism>
<keyword evidence="1" id="KW-0812">Transmembrane</keyword>
<keyword evidence="1" id="KW-0472">Membrane</keyword>
<keyword evidence="3" id="KW-1185">Reference proteome</keyword>
<evidence type="ECO:0000313" key="2">
    <source>
        <dbReference type="EMBL" id="MBL4919305.1"/>
    </source>
</evidence>
<feature type="transmembrane region" description="Helical" evidence="1">
    <location>
        <begin position="167"/>
        <end position="185"/>
    </location>
</feature>
<dbReference type="Proteomes" id="UP000648908">
    <property type="component" value="Unassembled WGS sequence"/>
</dbReference>
<dbReference type="RefSeq" id="WP_202690285.1">
    <property type="nucleotide sequence ID" value="NZ_JAESVN010000017.1"/>
</dbReference>
<dbReference type="InterPro" id="IPR046575">
    <property type="entry name" value="DUF6635"/>
</dbReference>
<feature type="transmembrane region" description="Helical" evidence="1">
    <location>
        <begin position="230"/>
        <end position="253"/>
    </location>
</feature>
<proteinExistence type="predicted"/>
<dbReference type="Pfam" id="PF20340">
    <property type="entry name" value="DUF6635"/>
    <property type="match status" value="2"/>
</dbReference>
<reference evidence="2" key="1">
    <citation type="submission" date="2021-01" db="EMBL/GenBank/DDBJ databases">
        <title>Tabrizicola alba sp. nov. a motile alkaliphilic bacterium isolated from a soda lake.</title>
        <authorList>
            <person name="Szuroczki S."/>
            <person name="Abbaszade G."/>
            <person name="Schumann P."/>
            <person name="Toth E."/>
        </authorList>
    </citation>
    <scope>NUCLEOTIDE SEQUENCE</scope>
    <source>
        <strain evidence="2">DMG-N-6</strain>
    </source>
</reference>